<dbReference type="Proteomes" id="UP001589575">
    <property type="component" value="Unassembled WGS sequence"/>
</dbReference>
<evidence type="ECO:0000313" key="2">
    <source>
        <dbReference type="EMBL" id="MFB9070596.1"/>
    </source>
</evidence>
<reference evidence="2 3" key="1">
    <citation type="submission" date="2024-09" db="EMBL/GenBank/DDBJ databases">
        <authorList>
            <person name="Sun Q."/>
            <person name="Mori K."/>
        </authorList>
    </citation>
    <scope>NUCLEOTIDE SEQUENCE [LARGE SCALE GENOMIC DNA]</scope>
    <source>
        <strain evidence="2 3">CCM 7609</strain>
    </source>
</reference>
<gene>
    <name evidence="2" type="ORF">ACFFX0_05080</name>
</gene>
<evidence type="ECO:0000256" key="1">
    <source>
        <dbReference type="SAM" id="MobiDB-lite"/>
    </source>
</evidence>
<sequence length="50" mass="5768">MGRPSECPTPANQRHEQNAGSQRHRRPKARLKGWTSVPRSWKRAFRGENG</sequence>
<feature type="region of interest" description="Disordered" evidence="1">
    <location>
        <begin position="1"/>
        <end position="50"/>
    </location>
</feature>
<proteinExistence type="predicted"/>
<dbReference type="EMBL" id="JBHMFI010000001">
    <property type="protein sequence ID" value="MFB9070596.1"/>
    <property type="molecule type" value="Genomic_DNA"/>
</dbReference>
<protein>
    <submittedName>
        <fullName evidence="2">Uncharacterized protein</fullName>
    </submittedName>
</protein>
<feature type="compositionally biased region" description="Basic residues" evidence="1">
    <location>
        <begin position="22"/>
        <end position="31"/>
    </location>
</feature>
<name>A0ABV5FVC0_9MICC</name>
<organism evidence="2 3">
    <name type="scientific">Citricoccus parietis</name>
    <dbReference type="NCBI Taxonomy" id="592307"/>
    <lineage>
        <taxon>Bacteria</taxon>
        <taxon>Bacillati</taxon>
        <taxon>Actinomycetota</taxon>
        <taxon>Actinomycetes</taxon>
        <taxon>Micrococcales</taxon>
        <taxon>Micrococcaceae</taxon>
        <taxon>Citricoccus</taxon>
    </lineage>
</organism>
<keyword evidence="3" id="KW-1185">Reference proteome</keyword>
<evidence type="ECO:0000313" key="3">
    <source>
        <dbReference type="Proteomes" id="UP001589575"/>
    </source>
</evidence>
<accession>A0ABV5FVC0</accession>
<comment type="caution">
    <text evidence="2">The sequence shown here is derived from an EMBL/GenBank/DDBJ whole genome shotgun (WGS) entry which is preliminary data.</text>
</comment>